<sequence length="1498" mass="169624">MAESRTLPRGRGLRSISAGMKPGCAIPTAQHHSSTTRGAEADEVGDVHEEVMTLQMLLRERTEQVERFQALLSERRLLQRHDEALGKRMRQYEEQLVQLGLAVRELIPTAKGEKGPAVDVADRGPSSPPISVREIMDGVYQLRYEKHRLEEALAKRERELDAVRAELQHAQGGDKVQELPLQTEVTGTNACCTTAPTQTAVEEEAGVSLEHQLAEVREKLSCAEKKITVYQGECSTMRQVIREREKEVLELQRQHREAVGTRSKQPVQVEEQQLFSSQWKNTKKLISSRHRSFFHGAEWLQILNEKPEAVRTAFLRDASLELCAPCGFISVVEMQAGSDFVAIEVEVRRPASLADDKVELILLQCRFTEMQRLLALRHEPKEGWDMVQAQLREAQSAMATKEREALELQERLQRVERLLAEHHDEREAEDRWMHEALDETEKTVMVMHKEVKEQREKEKRMEARLNSATELLEVREKEISELTVRLQTVTAEAERQEERAAERLDELRRRASTELRGVEEKRRQELSTLRQQHQQQLCKVAEIYRPVTHSLTLDCDPHAREAMALLNSKGSDILRALVLNEAAIAVNAIPRKVVSLTCTGNEFRAEVQLQVSTLALDEACVVESVRHFRAPTATLFLQQWVEAKELVEDRNREIQRLTQELAAMSAKAEELIARNAQLTSEAEVKLRKEREHPCDTEKRSTALAEEVSRIREALGMDDTSQSLPARVARLGTAVAEAEQSREEHEKKCRVERVRVQSSGQQLCGTENEKHQMYRRLAERLRESKQDLERATEALESLHGEHRQLLDRHASIQRLLDRQEQALIEVQATRQHKLQLQRKGENHDPSKRVAGDTETAVEERHDVVAALHSAYAEYDEVYETLESCTRKWRKTEKLQRDKLQEREKECNELRAQLAILQQELRRRQEEATTEASDCKHSEVERDELLNRIQSEMQALTGRLAKNDALQRETESAKRALEQQVARLQQQCDACEAERRQLQGASTILETDRAALEKKVGKLESEMQNRGQWAEEVMRRLVAEEDARRAAEKEVEALKRSYATTHKRTGSSGGGIEESTRAATVQEVNRLRNFCIQTLRLPLTVKEQTISDVVAFLEQHRGLVVEEQEKLAAALASMSEASVLLKQCMAATEGHKEGVMRRMPTSGTSGKESATGDLRAFGRSLTYTGVSGGAAARFGLPPTLASRKFATPTPLTRLESSHKHLQRQSVKKTAPSVALASTAAEVVSLSQLLAGVVAQWRDNAKQKVVGNIAVSKKCSDPSEASGRTQHVLPNAQQHQKGSRQRSDFENEVTTLNSNCSSDFLRRSRAHALCVALSVKDHLHDALATLQSVLHAFHKETHTLSGRFAADSIHDLRMSEGCVMYALKRISQSADAIFSPKERREIEARRGAEYFSVPVGWHDDDASAAYDQSPPFHTPKRQRQPGNTLVLRDVNVSTSPSRSCEKQESDGVRNGVAVAEYRQNLSPEDNKLIQWALLEARRRKR</sequence>
<dbReference type="OrthoDB" id="250075at2759"/>
<feature type="coiled-coil region" evidence="1">
    <location>
        <begin position="647"/>
        <end position="688"/>
    </location>
</feature>
<reference evidence="4 5" key="1">
    <citation type="journal article" date="2018" name="BMC Genomics">
        <title>Genomic comparison of Trypanosoma conorhini and Trypanosoma rangeli to Trypanosoma cruzi strains of high and low virulence.</title>
        <authorList>
            <person name="Bradwell K.R."/>
            <person name="Koparde V.N."/>
            <person name="Matveyev A.V."/>
            <person name="Serrano M.G."/>
            <person name="Alves J.M."/>
            <person name="Parikh H."/>
            <person name="Huang B."/>
            <person name="Lee V."/>
            <person name="Espinosa-Alvarez O."/>
            <person name="Ortiz P.A."/>
            <person name="Costa-Martins A.G."/>
            <person name="Teixeira M.M."/>
            <person name="Buck G.A."/>
        </authorList>
    </citation>
    <scope>NUCLEOTIDE SEQUENCE [LARGE SCALE GENOMIC DNA]</scope>
    <source>
        <strain evidence="4 5">AM80</strain>
    </source>
</reference>
<feature type="region of interest" description="Disordered" evidence="2">
    <location>
        <begin position="834"/>
        <end position="855"/>
    </location>
</feature>
<name>A0A422N1Q4_TRYRA</name>
<evidence type="ECO:0000256" key="1">
    <source>
        <dbReference type="SAM" id="Coils"/>
    </source>
</evidence>
<protein>
    <recommendedName>
        <fullName evidence="3">Flagellar attachment zone protein 1 conserved domain-containing protein</fullName>
    </recommendedName>
</protein>
<feature type="coiled-coil region" evidence="1">
    <location>
        <begin position="206"/>
        <end position="233"/>
    </location>
</feature>
<dbReference type="OMA" id="RAKKHDF"/>
<dbReference type="Pfam" id="PF23398">
    <property type="entry name" value="FAZ1_cons"/>
    <property type="match status" value="1"/>
</dbReference>
<feature type="coiled-coil region" evidence="1">
    <location>
        <begin position="391"/>
        <end position="521"/>
    </location>
</feature>
<dbReference type="Proteomes" id="UP000283634">
    <property type="component" value="Unassembled WGS sequence"/>
</dbReference>
<feature type="coiled-coil region" evidence="1">
    <location>
        <begin position="961"/>
        <end position="1062"/>
    </location>
</feature>
<evidence type="ECO:0000256" key="2">
    <source>
        <dbReference type="SAM" id="MobiDB-lite"/>
    </source>
</evidence>
<keyword evidence="5" id="KW-1185">Reference proteome</keyword>
<feature type="region of interest" description="Disordered" evidence="2">
    <location>
        <begin position="1"/>
        <end position="42"/>
    </location>
</feature>
<keyword evidence="1" id="KW-0175">Coiled coil</keyword>
<feature type="coiled-coil region" evidence="1">
    <location>
        <begin position="727"/>
        <end position="807"/>
    </location>
</feature>
<proteinExistence type="predicted"/>
<evidence type="ECO:0000313" key="5">
    <source>
        <dbReference type="Proteomes" id="UP000283634"/>
    </source>
</evidence>
<organism evidence="4 5">
    <name type="scientific">Trypanosoma rangeli</name>
    <dbReference type="NCBI Taxonomy" id="5698"/>
    <lineage>
        <taxon>Eukaryota</taxon>
        <taxon>Discoba</taxon>
        <taxon>Euglenozoa</taxon>
        <taxon>Kinetoplastea</taxon>
        <taxon>Metakinetoplastina</taxon>
        <taxon>Trypanosomatida</taxon>
        <taxon>Trypanosomatidae</taxon>
        <taxon>Trypanosoma</taxon>
        <taxon>Herpetosoma</taxon>
    </lineage>
</organism>
<dbReference type="EMBL" id="MKGL01000391">
    <property type="protein sequence ID" value="RNE99373.1"/>
    <property type="molecule type" value="Genomic_DNA"/>
</dbReference>
<feature type="coiled-coil region" evidence="1">
    <location>
        <begin position="891"/>
        <end position="925"/>
    </location>
</feature>
<evidence type="ECO:0000259" key="3">
    <source>
        <dbReference type="Pfam" id="PF23398"/>
    </source>
</evidence>
<gene>
    <name evidence="4" type="ORF">TraAM80_08375</name>
</gene>
<comment type="caution">
    <text evidence="4">The sequence shown here is derived from an EMBL/GenBank/DDBJ whole genome shotgun (WGS) entry which is preliminary data.</text>
</comment>
<dbReference type="VEuPathDB" id="TriTrypDB:TRSC58_06860"/>
<dbReference type="RefSeq" id="XP_029235162.1">
    <property type="nucleotide sequence ID" value="XM_029385127.1"/>
</dbReference>
<evidence type="ECO:0000313" key="4">
    <source>
        <dbReference type="EMBL" id="RNE99373.1"/>
    </source>
</evidence>
<feature type="compositionally biased region" description="Basic and acidic residues" evidence="2">
    <location>
        <begin position="837"/>
        <end position="855"/>
    </location>
</feature>
<dbReference type="GeneID" id="40332308"/>
<dbReference type="InterPro" id="IPR056614">
    <property type="entry name" value="FAZ1_cons"/>
</dbReference>
<feature type="region of interest" description="Disordered" evidence="2">
    <location>
        <begin position="1274"/>
        <end position="1300"/>
    </location>
</feature>
<accession>A0A422N1Q4</accession>
<feature type="domain" description="Flagellar attachment zone protein 1 conserved" evidence="3">
    <location>
        <begin position="286"/>
        <end position="375"/>
    </location>
</feature>